<feature type="domain" description="Alpha-L-rhamnosidase six-hairpin glycosidase" evidence="7">
    <location>
        <begin position="718"/>
        <end position="1084"/>
    </location>
</feature>
<evidence type="ECO:0000259" key="8">
    <source>
        <dbReference type="Pfam" id="PF17390"/>
    </source>
</evidence>
<dbReference type="Proteomes" id="UP001300692">
    <property type="component" value="Unassembled WGS sequence"/>
</dbReference>
<dbReference type="SUPFAM" id="SSF48208">
    <property type="entry name" value="Six-hairpin glycosidases"/>
    <property type="match status" value="1"/>
</dbReference>
<dbReference type="Gene3D" id="2.60.40.10">
    <property type="entry name" value="Immunoglobulins"/>
    <property type="match status" value="1"/>
</dbReference>
<evidence type="ECO:0000259" key="6">
    <source>
        <dbReference type="Pfam" id="PF08531"/>
    </source>
</evidence>
<dbReference type="PANTHER" id="PTHR33307:SF6">
    <property type="entry name" value="ALPHA-RHAMNOSIDASE (EUROFUNG)-RELATED"/>
    <property type="match status" value="1"/>
</dbReference>
<keyword evidence="4" id="KW-0732">Signal</keyword>
<dbReference type="Pfam" id="PF17390">
    <property type="entry name" value="Bac_rhamnosid_C"/>
    <property type="match status" value="1"/>
</dbReference>
<name>A0ABT3CUM8_9BACT</name>
<dbReference type="Gene3D" id="1.50.10.10">
    <property type="match status" value="1"/>
</dbReference>
<protein>
    <recommendedName>
        <fullName evidence="2">alpha-L-rhamnosidase</fullName>
        <ecNumber evidence="2">3.2.1.40</ecNumber>
    </recommendedName>
</protein>
<dbReference type="GO" id="GO:0016787">
    <property type="term" value="F:hydrolase activity"/>
    <property type="evidence" value="ECO:0007669"/>
    <property type="project" value="UniProtKB-KW"/>
</dbReference>
<dbReference type="InterPro" id="IPR035398">
    <property type="entry name" value="Bac_rhamnosid_C"/>
</dbReference>
<dbReference type="Pfam" id="PF08531">
    <property type="entry name" value="Bac_rhamnosid_N"/>
    <property type="match status" value="1"/>
</dbReference>
<dbReference type="RefSeq" id="WP_264138224.1">
    <property type="nucleotide sequence ID" value="NZ_JAOYOD010000001.1"/>
</dbReference>
<dbReference type="Pfam" id="PF05592">
    <property type="entry name" value="Bac_rhamnosid"/>
    <property type="match status" value="1"/>
</dbReference>
<evidence type="ECO:0000259" key="5">
    <source>
        <dbReference type="Pfam" id="PF05592"/>
    </source>
</evidence>
<dbReference type="InterPro" id="IPR012341">
    <property type="entry name" value="6hp_glycosidase-like_sf"/>
</dbReference>
<dbReference type="PANTHER" id="PTHR33307">
    <property type="entry name" value="ALPHA-RHAMNOSIDASE (EUROFUNG)"/>
    <property type="match status" value="1"/>
</dbReference>
<dbReference type="Pfam" id="PF17389">
    <property type="entry name" value="Bac_rhamnosid6H"/>
    <property type="match status" value="1"/>
</dbReference>
<evidence type="ECO:0000313" key="10">
    <source>
        <dbReference type="Proteomes" id="UP001300692"/>
    </source>
</evidence>
<feature type="signal peptide" evidence="4">
    <location>
        <begin position="1"/>
        <end position="19"/>
    </location>
</feature>
<evidence type="ECO:0000256" key="1">
    <source>
        <dbReference type="ARBA" id="ARBA00001445"/>
    </source>
</evidence>
<dbReference type="Pfam" id="PF25788">
    <property type="entry name" value="Ig_Rha78A_N"/>
    <property type="match status" value="1"/>
</dbReference>
<dbReference type="InterPro" id="IPR013783">
    <property type="entry name" value="Ig-like_fold"/>
</dbReference>
<feature type="domain" description="Alpha-L-rhamnosidase C-terminal" evidence="8">
    <location>
        <begin position="1087"/>
        <end position="1164"/>
    </location>
</feature>
<gene>
    <name evidence="9" type="ORF">N7U62_12040</name>
</gene>
<dbReference type="InterPro" id="IPR008902">
    <property type="entry name" value="Rhamnosid_concanavalin"/>
</dbReference>
<evidence type="ECO:0000256" key="2">
    <source>
        <dbReference type="ARBA" id="ARBA00012652"/>
    </source>
</evidence>
<evidence type="ECO:0000256" key="4">
    <source>
        <dbReference type="SAM" id="SignalP"/>
    </source>
</evidence>
<accession>A0ABT3CUM8</accession>
<dbReference type="EMBL" id="JAOYOD010000001">
    <property type="protein sequence ID" value="MCV9387400.1"/>
    <property type="molecule type" value="Genomic_DNA"/>
</dbReference>
<evidence type="ECO:0000259" key="7">
    <source>
        <dbReference type="Pfam" id="PF17389"/>
    </source>
</evidence>
<feature type="domain" description="Bacterial alpha-L-rhamnosidase N-terminal" evidence="6">
    <location>
        <begin position="407"/>
        <end position="568"/>
    </location>
</feature>
<feature type="chain" id="PRO_5045878647" description="alpha-L-rhamnosidase" evidence="4">
    <location>
        <begin position="20"/>
        <end position="1196"/>
    </location>
</feature>
<dbReference type="Gene3D" id="2.60.120.260">
    <property type="entry name" value="Galactose-binding domain-like"/>
    <property type="match status" value="2"/>
</dbReference>
<evidence type="ECO:0000313" key="9">
    <source>
        <dbReference type="EMBL" id="MCV9387400.1"/>
    </source>
</evidence>
<sequence length="1196" mass="134853">MRARWFGLVLVCLTLQLQAQISIGDLAVEYQTTPLGLDVTQPRFSWKMIQEGKERGMSQIAYQLEVKDETQELVWNSDRVESGTSINIEYQGESLEPGTRYQWTVSVWDQKGKVHSNSSWFETGLLNSGMEAWDGAQWIGGTSEALVLYSHALSVFKVEYAIQIDKGSARAGLVLGANDRRLMNDHLNILGVENAKDESYLLFELDLTTLGKKEEEMATLNIYRAGYLPSDQANKPLHAVQIPKSLIHRQNQYEAHQFYLDFNFGFCQIFIDGHDQEHLVIPKEFLPSSPWVDVWGVPLNPHGSAGGDQLTYPVLGDIGFKMEKGQKARFSQLKIKNYREPSNTLFFEDLGGQNYAGAFSDQVTQGRLSIEDKSYRVDASKSEQLIIADPSQNAMPMLRTEFEAKGKKLSKARLYVTARGIYEMYLNGERVGDDYFNPGLTQYNKTHMYQTYDVTEMVSDGANALGAMLAEGWWSGNITYRGYNWNYFGDRQSLLAKLVLTYEDGATQTISTQPDSWTYYDQGPIVYSSFFQGEIYDANRESAVSGWSQVGFDDKDWKPAVEVPLEGTAFTAAPLQYDELKLIGQIGKNAGIVKELTAQSVDEVRPGVFVYDMGQNMVGVPKITLSGEKGDTVTMRYAEMKYPDLPEHKDYVGMIMMENIRGAQTTDRWILGETTTQIQPRFTFHGYRYLEITGIKAAIPLDQVKGLVISSIDELASGYETSNPLVNQLWSNITWSFRSNFLSIPTDTPARNERMGWNGDINVFARTATFLGDIDPFLNRHLMANRDLQAASGRFQDIAPIGTGFGGTLWGSAGIVLAWELYQQYGDLRLIEEHYDAMKAYVNFLETKQDAKTGILDEGPLGDWLSPEGYKNDNSLLWTAYQVYDLRVVYQSAELLGKTSDAKKYKAKHDERKTFFNQTYVDEATGKTIRSAYAGDSWAQKPEGYTYEKGDFIDTQVSYAVPLALDVFAERYQKRAAEHLAQAVSRKNQDFMGVERPEVSLMTGFIGTASLAPSLSEHGYDQLSYQLLQQTSYPSWLYSVENGATTIWERLNSYTKEEGFGGNNSMNSFNHYSFGAIGSWMYNTSLGIQRKDPGFKEFVLAPTPDPTGQMTWARGYYDSMYGKIVSEWRIEEDKVTYQITVPANTKARLYLLAADKGQVKESGKKLAKSKGLVWIGQEKDRVLLELSSGSYEFTVQ</sequence>
<dbReference type="InterPro" id="IPR035396">
    <property type="entry name" value="Bac_rhamnosid6H"/>
</dbReference>
<dbReference type="Gene3D" id="2.60.420.10">
    <property type="entry name" value="Maltose phosphorylase, domain 3"/>
    <property type="match status" value="1"/>
</dbReference>
<proteinExistence type="predicted"/>
<keyword evidence="3 9" id="KW-0378">Hydrolase</keyword>
<comment type="caution">
    <text evidence="9">The sequence shown here is derived from an EMBL/GenBank/DDBJ whole genome shotgun (WGS) entry which is preliminary data.</text>
</comment>
<dbReference type="EC" id="3.2.1.40" evidence="2"/>
<organism evidence="9 10">
    <name type="scientific">Reichenbachiella ulvae</name>
    <dbReference type="NCBI Taxonomy" id="2980104"/>
    <lineage>
        <taxon>Bacteria</taxon>
        <taxon>Pseudomonadati</taxon>
        <taxon>Bacteroidota</taxon>
        <taxon>Cytophagia</taxon>
        <taxon>Cytophagales</taxon>
        <taxon>Reichenbachiellaceae</taxon>
        <taxon>Reichenbachiella</taxon>
    </lineage>
</organism>
<dbReference type="InterPro" id="IPR008928">
    <property type="entry name" value="6-hairpin_glycosidase_sf"/>
</dbReference>
<feature type="domain" description="Alpha-L-rhamnosidase concanavalin-like" evidence="5">
    <location>
        <begin position="603"/>
        <end position="709"/>
    </location>
</feature>
<dbReference type="PIRSF" id="PIRSF010631">
    <property type="entry name" value="A-rhamnsds"/>
    <property type="match status" value="1"/>
</dbReference>
<comment type="catalytic activity">
    <reaction evidence="1">
        <text>Hydrolysis of terminal non-reducing alpha-L-rhamnose residues in alpha-L-rhamnosides.</text>
        <dbReference type="EC" id="3.2.1.40"/>
    </reaction>
</comment>
<keyword evidence="10" id="KW-1185">Reference proteome</keyword>
<dbReference type="InterPro" id="IPR016007">
    <property type="entry name" value="Alpha_rhamnosid"/>
</dbReference>
<reference evidence="9 10" key="1">
    <citation type="submission" date="2022-10" db="EMBL/GenBank/DDBJ databases">
        <title>Comparative genomics and taxonomic characterization of three novel marine species of genus Reichenbachiella exhibiting antioxidant and polysaccharide degradation activities.</title>
        <authorList>
            <person name="Muhammad N."/>
            <person name="Lee Y.-J."/>
            <person name="Ko J."/>
            <person name="Kim S.-G."/>
        </authorList>
    </citation>
    <scope>NUCLEOTIDE SEQUENCE [LARGE SCALE GENOMIC DNA]</scope>
    <source>
        <strain evidence="9 10">ABR2-5</strain>
    </source>
</reference>
<dbReference type="InterPro" id="IPR013737">
    <property type="entry name" value="Bac_rhamnosid_N"/>
</dbReference>
<evidence type="ECO:0000256" key="3">
    <source>
        <dbReference type="ARBA" id="ARBA00022801"/>
    </source>
</evidence>